<organism evidence="1">
    <name type="scientific">Psilocybe cubensis</name>
    <name type="common">Psychedelic mushroom</name>
    <name type="synonym">Stropharia cubensis</name>
    <dbReference type="NCBI Taxonomy" id="181762"/>
    <lineage>
        <taxon>Eukaryota</taxon>
        <taxon>Fungi</taxon>
        <taxon>Dikarya</taxon>
        <taxon>Basidiomycota</taxon>
        <taxon>Agaricomycotina</taxon>
        <taxon>Agaricomycetes</taxon>
        <taxon>Agaricomycetidae</taxon>
        <taxon>Agaricales</taxon>
        <taxon>Agaricineae</taxon>
        <taxon>Strophariaceae</taxon>
        <taxon>Psilocybe</taxon>
    </lineage>
</organism>
<protein>
    <submittedName>
        <fullName evidence="1">Uncharacterized protein</fullName>
    </submittedName>
</protein>
<accession>A0A8H8CJX3</accession>
<proteinExistence type="predicted"/>
<comment type="caution">
    <text evidence="1">The sequence shown here is derived from an EMBL/GenBank/DDBJ whole genome shotgun (WGS) entry which is preliminary data.</text>
</comment>
<name>A0A8H8CJX3_PSICU</name>
<sequence length="244" mass="27919">MIVNNSICVWDFVSDTKASWTVPLSGNFDRVRVHILLDEFVVLCNSNSIFVWAIPQLHPCGSVEAEVIQDLEPLKRLSLDLRHGVPSSGYNVEILDEWYNGFNQPFEIDIIFSFSEESVEVSRYRLDLPSATNMLAKGEQQICVHEVGEFKLPSDDGYLEEYRISNEHTFMYWSSDRGVNIVATPFQWSKISSAPRRPLQHSMGWHETSPVDRFLMTLCPVSGRMCYASPIDTIRVVDFVAPYM</sequence>
<gene>
    <name evidence="1" type="ORF">JR316_006793</name>
</gene>
<reference evidence="1" key="1">
    <citation type="submission" date="2021-02" db="EMBL/GenBank/DDBJ databases">
        <title>Psilocybe cubensis genome.</title>
        <authorList>
            <person name="Mckernan K.J."/>
            <person name="Crawford S."/>
            <person name="Trippe A."/>
            <person name="Kane L.T."/>
            <person name="Mclaughlin S."/>
        </authorList>
    </citation>
    <scope>NUCLEOTIDE SEQUENCE [LARGE SCALE GENOMIC DNA]</scope>
    <source>
        <strain evidence="1">MGC-MH-2018</strain>
    </source>
</reference>
<dbReference type="OrthoDB" id="3145038at2759"/>
<evidence type="ECO:0000313" key="1">
    <source>
        <dbReference type="EMBL" id="KAG5168198.1"/>
    </source>
</evidence>
<dbReference type="AlphaFoldDB" id="A0A8H8CJX3"/>
<dbReference type="EMBL" id="JAFIQS010000006">
    <property type="protein sequence ID" value="KAG5168198.1"/>
    <property type="molecule type" value="Genomic_DNA"/>
</dbReference>